<dbReference type="Gene3D" id="1.10.1200.10">
    <property type="entry name" value="ACP-like"/>
    <property type="match status" value="1"/>
</dbReference>
<dbReference type="NCBIfam" id="TIGR01746">
    <property type="entry name" value="Thioester-redct"/>
    <property type="match status" value="1"/>
</dbReference>
<evidence type="ECO:0000259" key="5">
    <source>
        <dbReference type="PROSITE" id="PS50075"/>
    </source>
</evidence>
<dbReference type="Pfam" id="PF07993">
    <property type="entry name" value="NAD_binding_4"/>
    <property type="match status" value="1"/>
</dbReference>
<dbReference type="CDD" id="cd05930">
    <property type="entry name" value="A_NRPS"/>
    <property type="match status" value="1"/>
</dbReference>
<evidence type="ECO:0000256" key="1">
    <source>
        <dbReference type="ARBA" id="ARBA00001957"/>
    </source>
</evidence>
<gene>
    <name evidence="6" type="ORF">ABEG20_05205</name>
</gene>
<dbReference type="Gene3D" id="3.40.50.12780">
    <property type="entry name" value="N-terminal domain of ligase-like"/>
    <property type="match status" value="1"/>
</dbReference>
<dbReference type="Pfam" id="PF00501">
    <property type="entry name" value="AMP-binding"/>
    <property type="match status" value="1"/>
</dbReference>
<dbReference type="InterPro" id="IPR013120">
    <property type="entry name" value="FAR_NAD-bd"/>
</dbReference>
<dbReference type="SUPFAM" id="SSF56801">
    <property type="entry name" value="Acetyl-CoA synthetase-like"/>
    <property type="match status" value="1"/>
</dbReference>
<proteinExistence type="predicted"/>
<keyword evidence="4" id="KW-0436">Ligase</keyword>
<organism evidence="6">
    <name type="scientific">Pedobacter sp. KACC 23697</name>
    <dbReference type="NCBI Taxonomy" id="3149230"/>
    <lineage>
        <taxon>Bacteria</taxon>
        <taxon>Pseudomonadati</taxon>
        <taxon>Bacteroidota</taxon>
        <taxon>Sphingobacteriia</taxon>
        <taxon>Sphingobacteriales</taxon>
        <taxon>Sphingobacteriaceae</taxon>
        <taxon>Pedobacter</taxon>
    </lineage>
</organism>
<protein>
    <submittedName>
        <fullName evidence="6">Thioester reductase domain-containing protein</fullName>
    </submittedName>
</protein>
<comment type="cofactor">
    <cofactor evidence="1">
        <name>pantetheine 4'-phosphate</name>
        <dbReference type="ChEBI" id="CHEBI:47942"/>
    </cofactor>
</comment>
<dbReference type="PANTHER" id="PTHR44845">
    <property type="entry name" value="CARRIER DOMAIN-CONTAINING PROTEIN"/>
    <property type="match status" value="1"/>
</dbReference>
<dbReference type="PANTHER" id="PTHR44845:SF7">
    <property type="entry name" value="PLIPASTATIN SYNTHASE SUBUNIT D"/>
    <property type="match status" value="1"/>
</dbReference>
<dbReference type="InterPro" id="IPR006162">
    <property type="entry name" value="Ppantetheine_attach_site"/>
</dbReference>
<dbReference type="Gene3D" id="3.30.559.10">
    <property type="entry name" value="Chloramphenicol acetyltransferase-like domain"/>
    <property type="match status" value="1"/>
</dbReference>
<dbReference type="InterPro" id="IPR023213">
    <property type="entry name" value="CAT-like_dom_sf"/>
</dbReference>
<evidence type="ECO:0000256" key="4">
    <source>
        <dbReference type="ARBA" id="ARBA00022598"/>
    </source>
</evidence>
<dbReference type="PROSITE" id="PS00012">
    <property type="entry name" value="PHOSPHOPANTETHEINE"/>
    <property type="match status" value="1"/>
</dbReference>
<evidence type="ECO:0000256" key="3">
    <source>
        <dbReference type="ARBA" id="ARBA00022553"/>
    </source>
</evidence>
<dbReference type="InterPro" id="IPR010080">
    <property type="entry name" value="Thioester_reductase-like_dom"/>
</dbReference>
<reference evidence="6" key="1">
    <citation type="submission" date="2024-05" db="EMBL/GenBank/DDBJ databases">
        <authorList>
            <person name="Kim S."/>
            <person name="Heo J."/>
            <person name="Choi H."/>
            <person name="Choi Y."/>
            <person name="Kwon S.-W."/>
            <person name="Kim Y."/>
        </authorList>
    </citation>
    <scope>NUCLEOTIDE SEQUENCE</scope>
    <source>
        <strain evidence="6">KACC 23697</strain>
    </source>
</reference>
<dbReference type="Gene3D" id="3.30.300.30">
    <property type="match status" value="1"/>
</dbReference>
<feature type="domain" description="Carrier" evidence="5">
    <location>
        <begin position="508"/>
        <end position="590"/>
    </location>
</feature>
<dbReference type="CDD" id="cd05235">
    <property type="entry name" value="SDR_e1"/>
    <property type="match status" value="1"/>
</dbReference>
<evidence type="ECO:0000256" key="2">
    <source>
        <dbReference type="ARBA" id="ARBA00022450"/>
    </source>
</evidence>
<dbReference type="InterPro" id="IPR001242">
    <property type="entry name" value="Condensation_dom"/>
</dbReference>
<dbReference type="InterPro" id="IPR036291">
    <property type="entry name" value="NAD(P)-bd_dom_sf"/>
</dbReference>
<dbReference type="Pfam" id="PF00550">
    <property type="entry name" value="PP-binding"/>
    <property type="match status" value="1"/>
</dbReference>
<dbReference type="Gene3D" id="3.30.559.30">
    <property type="entry name" value="Nonribosomal peptide synthetase, condensation domain"/>
    <property type="match status" value="1"/>
</dbReference>
<dbReference type="InterPro" id="IPR020845">
    <property type="entry name" value="AMP-binding_CS"/>
</dbReference>
<dbReference type="EMBL" id="CP157485">
    <property type="protein sequence ID" value="XBO48998.1"/>
    <property type="molecule type" value="Genomic_DNA"/>
</dbReference>
<dbReference type="PIRSF" id="PIRSF001617">
    <property type="entry name" value="Alpha-AR"/>
    <property type="match status" value="1"/>
</dbReference>
<dbReference type="InterPro" id="IPR036736">
    <property type="entry name" value="ACP-like_sf"/>
</dbReference>
<dbReference type="SUPFAM" id="SSF51735">
    <property type="entry name" value="NAD(P)-binding Rossmann-fold domains"/>
    <property type="match status" value="1"/>
</dbReference>
<dbReference type="RefSeq" id="WP_406826332.1">
    <property type="nucleotide sequence ID" value="NZ_CP157485.1"/>
</dbReference>
<keyword evidence="2" id="KW-0596">Phosphopantetheine</keyword>
<dbReference type="InterPro" id="IPR000873">
    <property type="entry name" value="AMP-dep_synth/lig_dom"/>
</dbReference>
<dbReference type="InterPro" id="IPR025110">
    <property type="entry name" value="AMP-bd_C"/>
</dbReference>
<dbReference type="SUPFAM" id="SSF52777">
    <property type="entry name" value="CoA-dependent acyltransferases"/>
    <property type="match status" value="2"/>
</dbReference>
<name>A0AAU7K903_9SPHI</name>
<dbReference type="Pfam" id="PF00668">
    <property type="entry name" value="Condensation"/>
    <property type="match status" value="1"/>
</dbReference>
<dbReference type="PROSITE" id="PS50075">
    <property type="entry name" value="CARRIER"/>
    <property type="match status" value="1"/>
</dbReference>
<dbReference type="GO" id="GO:0016874">
    <property type="term" value="F:ligase activity"/>
    <property type="evidence" value="ECO:0007669"/>
    <property type="project" value="UniProtKB-KW"/>
</dbReference>
<keyword evidence="3" id="KW-0597">Phosphoprotein</keyword>
<dbReference type="Gene3D" id="3.40.50.720">
    <property type="entry name" value="NAD(P)-binding Rossmann-like Domain"/>
    <property type="match status" value="1"/>
</dbReference>
<dbReference type="Pfam" id="PF13193">
    <property type="entry name" value="AMP-binding_C"/>
    <property type="match status" value="1"/>
</dbReference>
<dbReference type="InterPro" id="IPR042099">
    <property type="entry name" value="ANL_N_sf"/>
</dbReference>
<accession>A0AAU7K903</accession>
<dbReference type="InterPro" id="IPR045851">
    <property type="entry name" value="AMP-bd_C_sf"/>
</dbReference>
<dbReference type="SUPFAM" id="SSF47336">
    <property type="entry name" value="ACP-like"/>
    <property type="match status" value="1"/>
</dbReference>
<dbReference type="PROSITE" id="PS00455">
    <property type="entry name" value="AMP_BINDING"/>
    <property type="match status" value="1"/>
</dbReference>
<evidence type="ECO:0000313" key="6">
    <source>
        <dbReference type="EMBL" id="XBO48998.1"/>
    </source>
</evidence>
<sequence>MLVNHKNLIELFDSIVSKYPNRPAIKDCKSVFTYQELYQLAAGVAGILQQHNVISGERIACISKKDTESIICFWGILLSGAIPVMLDHDDGVCANEAKLKTVSPRILIMDKSDQLTSPVFSSGMIVDFDELIRSDETPPNNFFVDQSVVPDSCYILLTSGTSGIPKAVQISHQNVLHYTYAIYHRIGKPQQVIAAHVTTFSADLGLTNLLVALVSGGMLRIFNKEESTDPAIFNSILKKEQVSLLKMTPSHLLSILSGKNEAYEMPVENLILGGEKLSWNIVERLFSLNTCKHLYNHYGPTETTVGVMVYKVEKESVHLHQTASVPIGTPLGNTEIFLENEVDAIGELFIAGPGVSKGYLENDQENEKRFVDKKINGRLQRCFRTGDLCRKLESGELEFLYRTDRQVKVRGYRIELGEIEVVLISHPEIENVVLALSDNAEHAAIEAFIKIVHGGKLRQDTLREWLNTRLPGYKVPSVIYFYEETPYNANGKIDLKALRKRFAKNGAQAITKIEKEVQHHWATDVGVVWASLLGLEQVSGTDNFFETGGDSLLAIQMIGRLQRYGYVVHISHLNKYPVFNEFIAFEPELLKEENCKPLSTENNHTYSQNSFLSQEKFNLDHYCQSILFETEDQIDIRQLSTALDYVIKNHSQITAPVFNMSTENKEISGAVKTDVGITVLAQSESKAVQIQKKSVLLQRQISLSRAELFKAHLFIDQSGKDYLLLICHHLVIDVISWNIILDELLEYYNSLLSKSRPIVIPENAVNVFYNKLIESNFSRSEQNDTFGEVLYKLPDHGKDYACQEQPKVYHLVIPSEMAEVLKYMDDHKDASMLSSFLLSAFGSALLTEFGLPALSVDIEFHGRPQYQELPDLSRSVAWWATTLPVNLHINNCEPLDCLDLLKTKTDEASTVNLSNKERLDRFSNYPDVRFNYLGHFPEQFGNGQIRLKPSSFNSGPTRGQDAQQEYQLFFTARFIGTVLSVDLQYQPGRFDREAIDRIVSLFFNNLKKDLIKEGFNVGSSRLKTLLSNLPSVGQPLYHLNFYQQQTIVPIKQKNVFLTGATGFLGTHILAELLRDDQVTIYCLVRSNALESAENRLKDGYRYYFNMLPDRWQDRVKVIEGDLKFINFGISVADFDMLTQEIDVVIHAAADINLLKDYAELIDINVNTTRQIITFVGTGKSKELHFVSTLAVSGYLRNNGIRDFAEDDFNYGQGFISDYEKTKFEAEHLVREFFKSGGSGKIYRSGHIAADSVKGRFQKNAGQNRIFQIIKGMMLLKSIPEIYAESVSFSYVDVVAAAIVNFSLNKAGSDMQCLHLENTQQVSFKNIAGMLNDMGNNIKFVDMDVFRIAIADFDGSTKDKEAVNLMATWIQRSIDFPRNINYVQADSLDAIARNGLYFPDTTYNWFVKLINEEINDGYFNLNKKIKQTAVLIP</sequence>
<dbReference type="InterPro" id="IPR009081">
    <property type="entry name" value="PP-bd_ACP"/>
</dbReference>